<dbReference type="HAMAP" id="MF_00272">
    <property type="entry name" value="GcvH"/>
    <property type="match status" value="1"/>
</dbReference>
<dbReference type="EMBL" id="JAGSHT010000005">
    <property type="protein sequence ID" value="MBZ2195638.1"/>
    <property type="molecule type" value="Genomic_DNA"/>
</dbReference>
<dbReference type="InterPro" id="IPR017453">
    <property type="entry name" value="GCV_H_sub"/>
</dbReference>
<sequence>MSVPADRQYTAEHEWITVADGVATVGITAYAADALGDVVYVDLPSVGDSVTAGGTCGEIESTKSVSELYAPVTGEVLSVNSEVVDSPELVNSAPYEGGWLFTVRIEAEGDLIDAAAYTEITKA</sequence>
<comment type="subunit">
    <text evidence="3">The glycine cleavage system is composed of four proteins: P, T, L and H.</text>
</comment>
<dbReference type="PANTHER" id="PTHR11715">
    <property type="entry name" value="GLYCINE CLEAVAGE SYSTEM H PROTEIN"/>
    <property type="match status" value="1"/>
</dbReference>
<dbReference type="InterPro" id="IPR002930">
    <property type="entry name" value="GCV_H"/>
</dbReference>
<feature type="modified residue" description="N6-lipoyllysine" evidence="3">
    <location>
        <position position="63"/>
    </location>
</feature>
<evidence type="ECO:0000313" key="5">
    <source>
        <dbReference type="EMBL" id="MBZ2195638.1"/>
    </source>
</evidence>
<dbReference type="PANTHER" id="PTHR11715:SF3">
    <property type="entry name" value="GLYCINE CLEAVAGE SYSTEM H PROTEIN-RELATED"/>
    <property type="match status" value="1"/>
</dbReference>
<dbReference type="NCBIfam" id="TIGR00527">
    <property type="entry name" value="gcvH"/>
    <property type="match status" value="1"/>
</dbReference>
<organism evidence="5 6">
    <name type="scientific">Occultella gossypii</name>
    <dbReference type="NCBI Taxonomy" id="2800820"/>
    <lineage>
        <taxon>Bacteria</taxon>
        <taxon>Bacillati</taxon>
        <taxon>Actinomycetota</taxon>
        <taxon>Actinomycetes</taxon>
        <taxon>Micrococcales</taxon>
        <taxon>Ruaniaceae</taxon>
        <taxon>Occultella</taxon>
    </lineage>
</organism>
<gene>
    <name evidence="3 5" type="primary">gcvH</name>
    <name evidence="5" type="ORF">KCQ71_05695</name>
</gene>
<dbReference type="InterPro" id="IPR003016">
    <property type="entry name" value="2-oxoA_DH_lipoyl-BS"/>
</dbReference>
<dbReference type="InterPro" id="IPR011053">
    <property type="entry name" value="Single_hybrid_motif"/>
</dbReference>
<keyword evidence="6" id="KW-1185">Reference proteome</keyword>
<feature type="domain" description="Lipoyl-binding" evidence="4">
    <location>
        <begin position="22"/>
        <end position="104"/>
    </location>
</feature>
<reference evidence="5 6" key="1">
    <citation type="submission" date="2021-04" db="EMBL/GenBank/DDBJ databases">
        <title>Ruania sp. nov., isolated from sandy soil of mangrove forest.</title>
        <authorList>
            <person name="Ge X."/>
            <person name="Huang R."/>
            <person name="Liu W."/>
        </authorList>
    </citation>
    <scope>NUCLEOTIDE SEQUENCE [LARGE SCALE GENOMIC DNA]</scope>
    <source>
        <strain evidence="5 6">N2-46</strain>
    </source>
</reference>
<name>A0ABS7S8U3_9MICO</name>
<dbReference type="InterPro" id="IPR000089">
    <property type="entry name" value="Biotin_lipoyl"/>
</dbReference>
<dbReference type="InterPro" id="IPR033753">
    <property type="entry name" value="GCV_H/Fam206"/>
</dbReference>
<comment type="similarity">
    <text evidence="1 3">Belongs to the GcvH family.</text>
</comment>
<dbReference type="Pfam" id="PF01597">
    <property type="entry name" value="GCV_H"/>
    <property type="match status" value="1"/>
</dbReference>
<keyword evidence="2 3" id="KW-0450">Lipoyl</keyword>
<evidence type="ECO:0000256" key="2">
    <source>
        <dbReference type="ARBA" id="ARBA00022823"/>
    </source>
</evidence>
<evidence type="ECO:0000313" key="6">
    <source>
        <dbReference type="Proteomes" id="UP000826651"/>
    </source>
</evidence>
<evidence type="ECO:0000256" key="1">
    <source>
        <dbReference type="ARBA" id="ARBA00009249"/>
    </source>
</evidence>
<dbReference type="Gene3D" id="2.40.50.100">
    <property type="match status" value="1"/>
</dbReference>
<dbReference type="SUPFAM" id="SSF51230">
    <property type="entry name" value="Single hybrid motif"/>
    <property type="match status" value="1"/>
</dbReference>
<evidence type="ECO:0000256" key="3">
    <source>
        <dbReference type="HAMAP-Rule" id="MF_00272"/>
    </source>
</evidence>
<dbReference type="PROSITE" id="PS50968">
    <property type="entry name" value="BIOTINYL_LIPOYL"/>
    <property type="match status" value="1"/>
</dbReference>
<dbReference type="PROSITE" id="PS00189">
    <property type="entry name" value="LIPOYL"/>
    <property type="match status" value="1"/>
</dbReference>
<dbReference type="Proteomes" id="UP000826651">
    <property type="component" value="Unassembled WGS sequence"/>
</dbReference>
<dbReference type="CDD" id="cd06848">
    <property type="entry name" value="GCS_H"/>
    <property type="match status" value="1"/>
</dbReference>
<dbReference type="RefSeq" id="WP_223403758.1">
    <property type="nucleotide sequence ID" value="NZ_JAGSHT010000005.1"/>
</dbReference>
<comment type="cofactor">
    <cofactor evidence="3">
        <name>(R)-lipoate</name>
        <dbReference type="ChEBI" id="CHEBI:83088"/>
    </cofactor>
    <text evidence="3">Binds 1 lipoyl cofactor covalently.</text>
</comment>
<accession>A0ABS7S8U3</accession>
<comment type="function">
    <text evidence="3">The glycine cleavage system catalyzes the degradation of glycine. The H protein shuttles the methylamine group of glycine from the P protein to the T protein.</text>
</comment>
<dbReference type="NCBIfam" id="NF002270">
    <property type="entry name" value="PRK01202.1"/>
    <property type="match status" value="1"/>
</dbReference>
<protein>
    <recommendedName>
        <fullName evidence="3">Glycine cleavage system H protein</fullName>
    </recommendedName>
</protein>
<evidence type="ECO:0000259" key="4">
    <source>
        <dbReference type="PROSITE" id="PS50968"/>
    </source>
</evidence>
<proteinExistence type="inferred from homology"/>
<comment type="caution">
    <text evidence="5">The sequence shown here is derived from an EMBL/GenBank/DDBJ whole genome shotgun (WGS) entry which is preliminary data.</text>
</comment>